<evidence type="ECO:0000313" key="4">
    <source>
        <dbReference type="Proteomes" id="UP000290407"/>
    </source>
</evidence>
<feature type="chain" id="PRO_5020346442" evidence="1">
    <location>
        <begin position="22"/>
        <end position="240"/>
    </location>
</feature>
<evidence type="ECO:0000259" key="2">
    <source>
        <dbReference type="Pfam" id="PF04784"/>
    </source>
</evidence>
<dbReference type="Proteomes" id="UP000290407">
    <property type="component" value="Unassembled WGS sequence"/>
</dbReference>
<dbReference type="PANTHER" id="PTHR46361:SF3">
    <property type="entry name" value="ELECTRON CARRIER_ PROTEIN DISULFIDE OXIDOREDUCTASE"/>
    <property type="match status" value="1"/>
</dbReference>
<dbReference type="InterPro" id="IPR006869">
    <property type="entry name" value="DUF547"/>
</dbReference>
<accession>A0A4V1RWU0</accession>
<sequence>MKLLPYIFALGVCLLPATLSAQTTNGFTDDVDAFMKAHVVDGRVDYAQLKKSGAELAGLYRQLGSVNLTGASSPEKKAFYINAYNVAVIYQVVQAFPLKSPLDKAGFFDKLKHRVAGQEMTLNQLEKEKLLAAYGDARVHFVVVCAAVSCPPLAGFAYTASKLDAQLDERTRLALNNASFIRVNKGQKKVELSKIFDWYKGDFTKDGQSAVAFVNGFRRKKIPADYAVGFYEYDWSLNAR</sequence>
<comment type="caution">
    <text evidence="3">The sequence shown here is derived from an EMBL/GenBank/DDBJ whole genome shotgun (WGS) entry which is preliminary data.</text>
</comment>
<organism evidence="3 4">
    <name type="scientific">Spirosoma sordidisoli</name>
    <dbReference type="NCBI Taxonomy" id="2502893"/>
    <lineage>
        <taxon>Bacteria</taxon>
        <taxon>Pseudomonadati</taxon>
        <taxon>Bacteroidota</taxon>
        <taxon>Cytophagia</taxon>
        <taxon>Cytophagales</taxon>
        <taxon>Cytophagaceae</taxon>
        <taxon>Spirosoma</taxon>
    </lineage>
</organism>
<gene>
    <name evidence="3" type="ORF">EQG79_04660</name>
</gene>
<proteinExistence type="predicted"/>
<dbReference type="EMBL" id="SBLB01000001">
    <property type="protein sequence ID" value="RYC71438.1"/>
    <property type="molecule type" value="Genomic_DNA"/>
</dbReference>
<feature type="signal peptide" evidence="1">
    <location>
        <begin position="1"/>
        <end position="21"/>
    </location>
</feature>
<reference evidence="3 4" key="1">
    <citation type="submission" date="2019-01" db="EMBL/GenBank/DDBJ databases">
        <title>Spirosoma flava sp. nov., a propanil-degrading bacterium isolated from herbicide-contaminated soil.</title>
        <authorList>
            <person name="Zhang L."/>
            <person name="Jiang J.-D."/>
        </authorList>
    </citation>
    <scope>NUCLEOTIDE SEQUENCE [LARGE SCALE GENOMIC DNA]</scope>
    <source>
        <strain evidence="3 4">TY50</strain>
    </source>
</reference>
<dbReference type="RefSeq" id="WP_129600284.1">
    <property type="nucleotide sequence ID" value="NZ_SBLB01000001.1"/>
</dbReference>
<name>A0A4V1RWU0_9BACT</name>
<feature type="domain" description="DUF547" evidence="2">
    <location>
        <begin position="71"/>
        <end position="172"/>
    </location>
</feature>
<keyword evidence="1" id="KW-0732">Signal</keyword>
<dbReference type="AlphaFoldDB" id="A0A4V1RWU0"/>
<protein>
    <submittedName>
        <fullName evidence="3">DUF547 domain-containing protein</fullName>
    </submittedName>
</protein>
<keyword evidence="4" id="KW-1185">Reference proteome</keyword>
<evidence type="ECO:0000313" key="3">
    <source>
        <dbReference type="EMBL" id="RYC71438.1"/>
    </source>
</evidence>
<evidence type="ECO:0000256" key="1">
    <source>
        <dbReference type="SAM" id="SignalP"/>
    </source>
</evidence>
<dbReference type="PANTHER" id="PTHR46361">
    <property type="entry name" value="ELECTRON CARRIER/ PROTEIN DISULFIDE OXIDOREDUCTASE"/>
    <property type="match status" value="1"/>
</dbReference>
<dbReference type="Pfam" id="PF04784">
    <property type="entry name" value="DUF547"/>
    <property type="match status" value="1"/>
</dbReference>